<name>A0ACB6QVW1_9PLEO</name>
<dbReference type="EMBL" id="MU003506">
    <property type="protein sequence ID" value="KAF2471011.1"/>
    <property type="molecule type" value="Genomic_DNA"/>
</dbReference>
<organism evidence="1 2">
    <name type="scientific">Lindgomyces ingoldianus</name>
    <dbReference type="NCBI Taxonomy" id="673940"/>
    <lineage>
        <taxon>Eukaryota</taxon>
        <taxon>Fungi</taxon>
        <taxon>Dikarya</taxon>
        <taxon>Ascomycota</taxon>
        <taxon>Pezizomycotina</taxon>
        <taxon>Dothideomycetes</taxon>
        <taxon>Pleosporomycetidae</taxon>
        <taxon>Pleosporales</taxon>
        <taxon>Lindgomycetaceae</taxon>
        <taxon>Lindgomyces</taxon>
    </lineage>
</organism>
<sequence>MSIQLFKNRHNLLRIASVLSGASHVVIFNYDPTPRIVKPSDETDPVGYDLGAGLSLLLSRRQICLKEAAIIYVKSVFGSKYELLSEVAISGLPLRLVMRIPVSEYNIKFGGSVAEAPGGNARPSDLGFNVATLNRILLSSEIINMQLKKFAALILSTSLIGT</sequence>
<protein>
    <submittedName>
        <fullName evidence="1">Uncharacterized protein</fullName>
    </submittedName>
</protein>
<dbReference type="Proteomes" id="UP000799755">
    <property type="component" value="Unassembled WGS sequence"/>
</dbReference>
<evidence type="ECO:0000313" key="1">
    <source>
        <dbReference type="EMBL" id="KAF2471011.1"/>
    </source>
</evidence>
<gene>
    <name evidence="1" type="ORF">BDR25DRAFT_314179</name>
</gene>
<keyword evidence="2" id="KW-1185">Reference proteome</keyword>
<proteinExistence type="predicted"/>
<evidence type="ECO:0000313" key="2">
    <source>
        <dbReference type="Proteomes" id="UP000799755"/>
    </source>
</evidence>
<comment type="caution">
    <text evidence="1">The sequence shown here is derived from an EMBL/GenBank/DDBJ whole genome shotgun (WGS) entry which is preliminary data.</text>
</comment>
<accession>A0ACB6QVW1</accession>
<reference evidence="1" key="1">
    <citation type="journal article" date="2020" name="Stud. Mycol.">
        <title>101 Dothideomycetes genomes: a test case for predicting lifestyles and emergence of pathogens.</title>
        <authorList>
            <person name="Haridas S."/>
            <person name="Albert R."/>
            <person name="Binder M."/>
            <person name="Bloem J."/>
            <person name="Labutti K."/>
            <person name="Salamov A."/>
            <person name="Andreopoulos B."/>
            <person name="Baker S."/>
            <person name="Barry K."/>
            <person name="Bills G."/>
            <person name="Bluhm B."/>
            <person name="Cannon C."/>
            <person name="Castanera R."/>
            <person name="Culley D."/>
            <person name="Daum C."/>
            <person name="Ezra D."/>
            <person name="Gonzalez J."/>
            <person name="Henrissat B."/>
            <person name="Kuo A."/>
            <person name="Liang C."/>
            <person name="Lipzen A."/>
            <person name="Lutzoni F."/>
            <person name="Magnuson J."/>
            <person name="Mondo S."/>
            <person name="Nolan M."/>
            <person name="Ohm R."/>
            <person name="Pangilinan J."/>
            <person name="Park H.-J."/>
            <person name="Ramirez L."/>
            <person name="Alfaro M."/>
            <person name="Sun H."/>
            <person name="Tritt A."/>
            <person name="Yoshinaga Y."/>
            <person name="Zwiers L.-H."/>
            <person name="Turgeon B."/>
            <person name="Goodwin S."/>
            <person name="Spatafora J."/>
            <person name="Crous P."/>
            <person name="Grigoriev I."/>
        </authorList>
    </citation>
    <scope>NUCLEOTIDE SEQUENCE</scope>
    <source>
        <strain evidence="1">ATCC 200398</strain>
    </source>
</reference>